<protein>
    <submittedName>
        <fullName evidence="1">Uncharacterized protein</fullName>
    </submittedName>
</protein>
<organism evidence="1 2">
    <name type="scientific">Pleurodeles waltl</name>
    <name type="common">Iberian ribbed newt</name>
    <dbReference type="NCBI Taxonomy" id="8319"/>
    <lineage>
        <taxon>Eukaryota</taxon>
        <taxon>Metazoa</taxon>
        <taxon>Chordata</taxon>
        <taxon>Craniata</taxon>
        <taxon>Vertebrata</taxon>
        <taxon>Euteleostomi</taxon>
        <taxon>Amphibia</taxon>
        <taxon>Batrachia</taxon>
        <taxon>Caudata</taxon>
        <taxon>Salamandroidea</taxon>
        <taxon>Salamandridae</taxon>
        <taxon>Pleurodelinae</taxon>
        <taxon>Pleurodeles</taxon>
    </lineage>
</organism>
<evidence type="ECO:0000313" key="1">
    <source>
        <dbReference type="EMBL" id="KAJ1106904.1"/>
    </source>
</evidence>
<dbReference type="AlphaFoldDB" id="A0AAV7MUS2"/>
<name>A0AAV7MUS2_PLEWA</name>
<proteinExistence type="predicted"/>
<evidence type="ECO:0000313" key="2">
    <source>
        <dbReference type="Proteomes" id="UP001066276"/>
    </source>
</evidence>
<reference evidence="1" key="1">
    <citation type="journal article" date="2022" name="bioRxiv">
        <title>Sequencing and chromosome-scale assembly of the giantPleurodeles waltlgenome.</title>
        <authorList>
            <person name="Brown T."/>
            <person name="Elewa A."/>
            <person name="Iarovenko S."/>
            <person name="Subramanian E."/>
            <person name="Araus A.J."/>
            <person name="Petzold A."/>
            <person name="Susuki M."/>
            <person name="Suzuki K.-i.T."/>
            <person name="Hayashi T."/>
            <person name="Toyoda A."/>
            <person name="Oliveira C."/>
            <person name="Osipova E."/>
            <person name="Leigh N.D."/>
            <person name="Simon A."/>
            <person name="Yun M.H."/>
        </authorList>
    </citation>
    <scope>NUCLEOTIDE SEQUENCE</scope>
    <source>
        <strain evidence="1">20211129_DDA</strain>
        <tissue evidence="1">Liver</tissue>
    </source>
</reference>
<keyword evidence="2" id="KW-1185">Reference proteome</keyword>
<gene>
    <name evidence="1" type="ORF">NDU88_004302</name>
</gene>
<sequence>MTGAVYGALGPRWPRTVTQRGAGMPRCPTQPWDGRAASIVRKQGTDPDATETQQWCGAHLALLWWAPLEPPCTPADSRPEAC</sequence>
<accession>A0AAV7MUS2</accession>
<comment type="caution">
    <text evidence="1">The sequence shown here is derived from an EMBL/GenBank/DDBJ whole genome shotgun (WGS) entry which is preliminary data.</text>
</comment>
<dbReference type="Proteomes" id="UP001066276">
    <property type="component" value="Chromosome 9"/>
</dbReference>
<dbReference type="EMBL" id="JANPWB010000013">
    <property type="protein sequence ID" value="KAJ1106904.1"/>
    <property type="molecule type" value="Genomic_DNA"/>
</dbReference>